<feature type="transmembrane region" description="Helical" evidence="1">
    <location>
        <begin position="113"/>
        <end position="130"/>
    </location>
</feature>
<feature type="transmembrane region" description="Helical" evidence="1">
    <location>
        <begin position="45"/>
        <end position="67"/>
    </location>
</feature>
<evidence type="ECO:0000256" key="1">
    <source>
        <dbReference type="SAM" id="Phobius"/>
    </source>
</evidence>
<keyword evidence="1" id="KW-1133">Transmembrane helix</keyword>
<organism evidence="2">
    <name type="scientific">marine sediment metagenome</name>
    <dbReference type="NCBI Taxonomy" id="412755"/>
    <lineage>
        <taxon>unclassified sequences</taxon>
        <taxon>metagenomes</taxon>
        <taxon>ecological metagenomes</taxon>
    </lineage>
</organism>
<evidence type="ECO:0008006" key="3">
    <source>
        <dbReference type="Google" id="ProtNLM"/>
    </source>
</evidence>
<feature type="transmembrane region" description="Helical" evidence="1">
    <location>
        <begin position="212"/>
        <end position="234"/>
    </location>
</feature>
<gene>
    <name evidence="2" type="ORF">S01H1_07650</name>
</gene>
<protein>
    <recommendedName>
        <fullName evidence="3">Histidine kinase N-terminal 7TM region domain-containing protein</fullName>
    </recommendedName>
</protein>
<reference evidence="2" key="1">
    <citation type="journal article" date="2014" name="Front. Microbiol.">
        <title>High frequency of phylogenetically diverse reductive dehalogenase-homologous genes in deep subseafloor sedimentary metagenomes.</title>
        <authorList>
            <person name="Kawai M."/>
            <person name="Futagami T."/>
            <person name="Toyoda A."/>
            <person name="Takaki Y."/>
            <person name="Nishi S."/>
            <person name="Hori S."/>
            <person name="Arai W."/>
            <person name="Tsubouchi T."/>
            <person name="Morono Y."/>
            <person name="Uchiyama I."/>
            <person name="Ito T."/>
            <person name="Fujiyama A."/>
            <person name="Inagaki F."/>
            <person name="Takami H."/>
        </authorList>
    </citation>
    <scope>NUCLEOTIDE SEQUENCE</scope>
    <source>
        <strain evidence="2">Expedition CK06-06</strain>
    </source>
</reference>
<feature type="transmembrane region" description="Helical" evidence="1">
    <location>
        <begin position="142"/>
        <end position="165"/>
    </location>
</feature>
<proteinExistence type="predicted"/>
<keyword evidence="1" id="KW-0812">Transmembrane</keyword>
<sequence length="238" mass="27545">MLLQSPDMVRILIIFIPQLIVAGLFLFLAIKLLRRNQQRPTVTLCMLYILLGSGLIFNAMHVVLAAFQPENVVLLLVIYFLSYFPMLFSAVFILTFMISILRLGDVFTIKKQLIITLTYGFIIGIIFFTPNGITFSEQWRPIYSWEFLTLVYIALTVFIVLPTLWYSRRLVKTFQDRTLKRKLSIFIIGVIGMFFSLYGIVLYITWQGSLFSSLWSILTAFIIIPSALFIYYGIGREL</sequence>
<comment type="caution">
    <text evidence="2">The sequence shown here is derived from an EMBL/GenBank/DDBJ whole genome shotgun (WGS) entry which is preliminary data.</text>
</comment>
<feature type="transmembrane region" description="Helical" evidence="1">
    <location>
        <begin position="73"/>
        <end position="101"/>
    </location>
</feature>
<dbReference type="AlphaFoldDB" id="X0S397"/>
<feature type="transmembrane region" description="Helical" evidence="1">
    <location>
        <begin position="185"/>
        <end position="206"/>
    </location>
</feature>
<keyword evidence="1" id="KW-0472">Membrane</keyword>
<accession>X0S397</accession>
<feature type="transmembrane region" description="Helical" evidence="1">
    <location>
        <begin position="12"/>
        <end position="33"/>
    </location>
</feature>
<dbReference type="EMBL" id="BARS01003936">
    <property type="protein sequence ID" value="GAF70412.1"/>
    <property type="molecule type" value="Genomic_DNA"/>
</dbReference>
<evidence type="ECO:0000313" key="2">
    <source>
        <dbReference type="EMBL" id="GAF70412.1"/>
    </source>
</evidence>
<name>X0S397_9ZZZZ</name>